<accession>A0A813EAQ2</accession>
<reference evidence="2" key="1">
    <citation type="submission" date="2021-02" db="EMBL/GenBank/DDBJ databases">
        <authorList>
            <person name="Dougan E. K."/>
            <person name="Rhodes N."/>
            <person name="Thang M."/>
            <person name="Chan C."/>
        </authorList>
    </citation>
    <scope>NUCLEOTIDE SEQUENCE</scope>
</reference>
<dbReference type="AlphaFoldDB" id="A0A813EAQ2"/>
<gene>
    <name evidence="2" type="ORF">PGLA1383_LOCUS13212</name>
</gene>
<dbReference type="OrthoDB" id="407269at2759"/>
<feature type="region of interest" description="Disordered" evidence="1">
    <location>
        <begin position="137"/>
        <end position="162"/>
    </location>
</feature>
<protein>
    <submittedName>
        <fullName evidence="2">Uncharacterized protein</fullName>
    </submittedName>
</protein>
<feature type="non-terminal residue" evidence="2">
    <location>
        <position position="162"/>
    </location>
</feature>
<evidence type="ECO:0000313" key="3">
    <source>
        <dbReference type="Proteomes" id="UP000654075"/>
    </source>
</evidence>
<organism evidence="2 3">
    <name type="scientific">Polarella glacialis</name>
    <name type="common">Dinoflagellate</name>
    <dbReference type="NCBI Taxonomy" id="89957"/>
    <lineage>
        <taxon>Eukaryota</taxon>
        <taxon>Sar</taxon>
        <taxon>Alveolata</taxon>
        <taxon>Dinophyceae</taxon>
        <taxon>Suessiales</taxon>
        <taxon>Suessiaceae</taxon>
        <taxon>Polarella</taxon>
    </lineage>
</organism>
<dbReference type="EMBL" id="CAJNNV010007276">
    <property type="protein sequence ID" value="CAE8594687.1"/>
    <property type="molecule type" value="Genomic_DNA"/>
</dbReference>
<keyword evidence="3" id="KW-1185">Reference proteome</keyword>
<sequence>TVPWKERPRRFVEPPLVTHVECTAYKQSIKKELHEAKVQTDNSIKRVGPEAMTAANRYLKLFQKEGATPVSKEHAWTIDRVNDDTGYDPKTPRDTFHARHTAAARKQCKVALETGWQLRSSQAYGWMPPIDMPSYGHGRTSYFQQSSQDKSHLQTGGPWTAR</sequence>
<proteinExistence type="predicted"/>
<evidence type="ECO:0000313" key="2">
    <source>
        <dbReference type="EMBL" id="CAE8594687.1"/>
    </source>
</evidence>
<name>A0A813EAQ2_POLGL</name>
<comment type="caution">
    <text evidence="2">The sequence shown here is derived from an EMBL/GenBank/DDBJ whole genome shotgun (WGS) entry which is preliminary data.</text>
</comment>
<evidence type="ECO:0000256" key="1">
    <source>
        <dbReference type="SAM" id="MobiDB-lite"/>
    </source>
</evidence>
<dbReference type="Proteomes" id="UP000654075">
    <property type="component" value="Unassembled WGS sequence"/>
</dbReference>